<dbReference type="InterPro" id="IPR013579">
    <property type="entry name" value="FAST_2"/>
</dbReference>
<dbReference type="Pfam" id="PF08368">
    <property type="entry name" value="FAST_2"/>
    <property type="match status" value="1"/>
</dbReference>
<reference evidence="2 3" key="1">
    <citation type="submission" date="2024-04" db="EMBL/GenBank/DDBJ databases">
        <authorList>
            <person name="Rising A."/>
            <person name="Reimegard J."/>
            <person name="Sonavane S."/>
            <person name="Akerstrom W."/>
            <person name="Nylinder S."/>
            <person name="Hedman E."/>
            <person name="Kallberg Y."/>
        </authorList>
    </citation>
    <scope>NUCLEOTIDE SEQUENCE [LARGE SCALE GENOMIC DNA]</scope>
</reference>
<evidence type="ECO:0000259" key="1">
    <source>
        <dbReference type="SMART" id="SM00952"/>
    </source>
</evidence>
<dbReference type="Proteomes" id="UP001497382">
    <property type="component" value="Unassembled WGS sequence"/>
</dbReference>
<dbReference type="AlphaFoldDB" id="A0AAV2A146"/>
<evidence type="ECO:0000313" key="2">
    <source>
        <dbReference type="EMBL" id="CAL1277738.1"/>
    </source>
</evidence>
<gene>
    <name evidence="2" type="ORF">LARSCL_LOCUS9381</name>
</gene>
<accession>A0AAV2A146</accession>
<comment type="caution">
    <text evidence="2">The sequence shown here is derived from an EMBL/GenBank/DDBJ whole genome shotgun (WGS) entry which is preliminary data.</text>
</comment>
<protein>
    <recommendedName>
        <fullName evidence="1">RAP domain-containing protein</fullName>
    </recommendedName>
</protein>
<dbReference type="EMBL" id="CAXIEN010000104">
    <property type="protein sequence ID" value="CAL1277738.1"/>
    <property type="molecule type" value="Genomic_DNA"/>
</dbReference>
<sequence>MMKFSLSFASVCRKYKFTSILWKAKKTVPCSSLNRVLFHNVNQCSILTVSASTFYASFHCSVPLFAKQFQDRENEYAHSIMSSINSYNNSIVKCPLTLKNSPLDSSSTEISQVQELLDFSKVTQYAVLNDLSLEDEKFTQLIRDLICKLSSLSDGQLIQIIHYLCLWKPSPKSSSPNFKTLWNALDYECTQRIGKWDLDLKLLVADYWFHLKLNRISQYNRTLISNLLGNLKLLSNSQVVQLMFYINLQRKVPQDQMACIEERLTSVLKLLTVEEIGIVCLGFFKTENKITDFNTIQLIIERFNKALSEVNKITVVAILKFLKKSLHLDYIDYYIPLLHKCIPYVPKWDVLAAVHLALLATESHVYHPLLLNTVTEKLANEIEIARIKDCTKLLQCLSHFNHFPESKFHELFATEVFKKFRQNEIEHHPEILPFAVLYYAYLGHYNQSIIRAVLAPKFRNYCKWKQPESLNSFAEIDYCVGIECEDYSGPRLEKQELKVLHKRRGNMPRESQNTNILTKVLNDIAESLEEILNGKRNILIRHILPHIFSPDIIVRLTCNPEPLSSLYKNFPSESVLYPPKDEIWACFVVSPAFSLAYQSRHLTGNTKMKIRQLEKIGYKVVFCPSNDVPLSSTMRKKYLKEKLDILQNSCELSVSVKCGNKVHLKT</sequence>
<name>A0AAV2A146_9ARAC</name>
<organism evidence="2 3">
    <name type="scientific">Larinioides sclopetarius</name>
    <dbReference type="NCBI Taxonomy" id="280406"/>
    <lineage>
        <taxon>Eukaryota</taxon>
        <taxon>Metazoa</taxon>
        <taxon>Ecdysozoa</taxon>
        <taxon>Arthropoda</taxon>
        <taxon>Chelicerata</taxon>
        <taxon>Arachnida</taxon>
        <taxon>Araneae</taxon>
        <taxon>Araneomorphae</taxon>
        <taxon>Entelegynae</taxon>
        <taxon>Araneoidea</taxon>
        <taxon>Araneidae</taxon>
        <taxon>Larinioides</taxon>
    </lineage>
</organism>
<feature type="domain" description="RAP" evidence="1">
    <location>
        <begin position="587"/>
        <end position="642"/>
    </location>
</feature>
<evidence type="ECO:0000313" key="3">
    <source>
        <dbReference type="Proteomes" id="UP001497382"/>
    </source>
</evidence>
<dbReference type="SMART" id="SM00952">
    <property type="entry name" value="RAP"/>
    <property type="match status" value="1"/>
</dbReference>
<keyword evidence="3" id="KW-1185">Reference proteome</keyword>
<proteinExistence type="predicted"/>
<dbReference type="InterPro" id="IPR013584">
    <property type="entry name" value="RAP"/>
</dbReference>